<reference evidence="2 3" key="1">
    <citation type="submission" date="2023-07" db="EMBL/GenBank/DDBJ databases">
        <title>Sequencing the genomes of 1000 actinobacteria strains.</title>
        <authorList>
            <person name="Klenk H.-P."/>
        </authorList>
    </citation>
    <scope>NUCLEOTIDE SEQUENCE [LARGE SCALE GENOMIC DNA]</scope>
    <source>
        <strain evidence="2 3">DSM 44710</strain>
    </source>
</reference>
<comment type="caution">
    <text evidence="2">The sequence shown here is derived from an EMBL/GenBank/DDBJ whole genome shotgun (WGS) entry which is preliminary data.</text>
</comment>
<dbReference type="EMBL" id="JAUSRA010000001">
    <property type="protein sequence ID" value="MDP9799638.1"/>
    <property type="molecule type" value="Genomic_DNA"/>
</dbReference>
<evidence type="ECO:0000313" key="3">
    <source>
        <dbReference type="Proteomes" id="UP001240984"/>
    </source>
</evidence>
<name>A0ABT9N7Y5_9ACTN</name>
<protein>
    <submittedName>
        <fullName evidence="2">Uncharacterized protein</fullName>
    </submittedName>
</protein>
<gene>
    <name evidence="2" type="ORF">J2S43_008150</name>
</gene>
<organism evidence="2 3">
    <name type="scientific">Catenuloplanes nepalensis</name>
    <dbReference type="NCBI Taxonomy" id="587533"/>
    <lineage>
        <taxon>Bacteria</taxon>
        <taxon>Bacillati</taxon>
        <taxon>Actinomycetota</taxon>
        <taxon>Actinomycetes</taxon>
        <taxon>Micromonosporales</taxon>
        <taxon>Micromonosporaceae</taxon>
        <taxon>Catenuloplanes</taxon>
    </lineage>
</organism>
<dbReference type="RefSeq" id="WP_306838596.1">
    <property type="nucleotide sequence ID" value="NZ_JAUSRA010000001.1"/>
</dbReference>
<evidence type="ECO:0000256" key="1">
    <source>
        <dbReference type="SAM" id="MobiDB-lite"/>
    </source>
</evidence>
<accession>A0ABT9N7Y5</accession>
<feature type="compositionally biased region" description="Low complexity" evidence="1">
    <location>
        <begin position="15"/>
        <end position="29"/>
    </location>
</feature>
<proteinExistence type="predicted"/>
<sequence>MAALGVLPRANLAAASAAAPDAASEPVAPLVTTNREERVA</sequence>
<dbReference type="Proteomes" id="UP001240984">
    <property type="component" value="Unassembled WGS sequence"/>
</dbReference>
<feature type="region of interest" description="Disordered" evidence="1">
    <location>
        <begin position="15"/>
        <end position="40"/>
    </location>
</feature>
<evidence type="ECO:0000313" key="2">
    <source>
        <dbReference type="EMBL" id="MDP9799638.1"/>
    </source>
</evidence>
<keyword evidence="3" id="KW-1185">Reference proteome</keyword>